<dbReference type="InterPro" id="IPR036280">
    <property type="entry name" value="Multihaem_cyt_sf"/>
</dbReference>
<keyword evidence="11" id="KW-1185">Reference proteome</keyword>
<dbReference type="InterPro" id="IPR012286">
    <property type="entry name" value="Tetrahaem_cytochrome"/>
</dbReference>
<evidence type="ECO:0000256" key="2">
    <source>
        <dbReference type="ARBA" id="ARBA00004196"/>
    </source>
</evidence>
<evidence type="ECO:0000259" key="8">
    <source>
        <dbReference type="Pfam" id="PF14522"/>
    </source>
</evidence>
<evidence type="ECO:0000256" key="7">
    <source>
        <dbReference type="ARBA" id="ARBA00023004"/>
    </source>
</evidence>
<keyword evidence="7" id="KW-0408">Iron</keyword>
<dbReference type="PANTHER" id="PTHR39425">
    <property type="entry name" value="LIPOPROTEIN CYTOCHROME C"/>
    <property type="match status" value="1"/>
</dbReference>
<dbReference type="CDD" id="cd08168">
    <property type="entry name" value="Cytochrom_C3"/>
    <property type="match status" value="2"/>
</dbReference>
<keyword evidence="6" id="KW-0249">Electron transport</keyword>
<evidence type="ECO:0000259" key="9">
    <source>
        <dbReference type="Pfam" id="PF14537"/>
    </source>
</evidence>
<feature type="domain" description="Cytochrome c7-like" evidence="8">
    <location>
        <begin position="495"/>
        <end position="552"/>
    </location>
</feature>
<evidence type="ECO:0000256" key="5">
    <source>
        <dbReference type="ARBA" id="ARBA00022723"/>
    </source>
</evidence>
<dbReference type="Pfam" id="PF14522">
    <property type="entry name" value="Cytochrome_C7"/>
    <property type="match status" value="1"/>
</dbReference>
<dbReference type="Proteomes" id="UP000053455">
    <property type="component" value="Unassembled WGS sequence"/>
</dbReference>
<dbReference type="OrthoDB" id="7387371at2"/>
<dbReference type="GO" id="GO:0046872">
    <property type="term" value="F:metal ion binding"/>
    <property type="evidence" value="ECO:0007669"/>
    <property type="project" value="UniProtKB-KW"/>
</dbReference>
<keyword evidence="3" id="KW-0813">Transport</keyword>
<dbReference type="Pfam" id="PF14537">
    <property type="entry name" value="Cytochrom_c3_2"/>
    <property type="match status" value="1"/>
</dbReference>
<evidence type="ECO:0000256" key="3">
    <source>
        <dbReference type="ARBA" id="ARBA00022448"/>
    </source>
</evidence>
<keyword evidence="5" id="KW-0479">Metal-binding</keyword>
<feature type="domain" description="Tetrahaem cytochrome" evidence="9">
    <location>
        <begin position="191"/>
        <end position="285"/>
    </location>
</feature>
<gene>
    <name evidence="10" type="ORF">AAV99_02600</name>
</gene>
<dbReference type="PATRIC" id="fig|874156.12.peg.541"/>
<dbReference type="RefSeq" id="WP_047092360.1">
    <property type="nucleotide sequence ID" value="NZ_LBHU01000001.1"/>
</dbReference>
<organism evidence="10 11">
    <name type="scientific">Aurantiacibacter marinus</name>
    <dbReference type="NCBI Taxonomy" id="874156"/>
    <lineage>
        <taxon>Bacteria</taxon>
        <taxon>Pseudomonadati</taxon>
        <taxon>Pseudomonadota</taxon>
        <taxon>Alphaproteobacteria</taxon>
        <taxon>Sphingomonadales</taxon>
        <taxon>Erythrobacteraceae</taxon>
        <taxon>Aurantiacibacter</taxon>
    </lineage>
</organism>
<evidence type="ECO:0000313" key="10">
    <source>
        <dbReference type="EMBL" id="KLI64496.1"/>
    </source>
</evidence>
<dbReference type="Gene3D" id="3.90.10.10">
    <property type="entry name" value="Cytochrome C3"/>
    <property type="match status" value="3"/>
</dbReference>
<evidence type="ECO:0000256" key="1">
    <source>
        <dbReference type="ARBA" id="ARBA00001926"/>
    </source>
</evidence>
<dbReference type="PANTHER" id="PTHR39425:SF1">
    <property type="entry name" value="CYTOCHROME C7-LIKE DOMAIN-CONTAINING PROTEIN"/>
    <property type="match status" value="1"/>
</dbReference>
<dbReference type="Gene3D" id="2.60.200.20">
    <property type="match status" value="1"/>
</dbReference>
<name>A0A0H0XR67_9SPHN</name>
<dbReference type="STRING" id="874156.GCA_001021555_00761"/>
<accession>A0A0H0XR67</accession>
<protein>
    <submittedName>
        <fullName evidence="10">Uncharacterized protein</fullName>
    </submittedName>
</protein>
<evidence type="ECO:0000313" key="11">
    <source>
        <dbReference type="Proteomes" id="UP000053455"/>
    </source>
</evidence>
<dbReference type="SUPFAM" id="SSF48695">
    <property type="entry name" value="Multiheme cytochromes"/>
    <property type="match status" value="1"/>
</dbReference>
<comment type="subcellular location">
    <subcellularLocation>
        <location evidence="2">Cell envelope</location>
    </subcellularLocation>
</comment>
<evidence type="ECO:0000256" key="6">
    <source>
        <dbReference type="ARBA" id="ARBA00022982"/>
    </source>
</evidence>
<dbReference type="EMBL" id="LBHU01000001">
    <property type="protein sequence ID" value="KLI64496.1"/>
    <property type="molecule type" value="Genomic_DNA"/>
</dbReference>
<dbReference type="InterPro" id="IPR029467">
    <property type="entry name" value="Cyt_c7-like"/>
</dbReference>
<keyword evidence="4" id="KW-0349">Heme</keyword>
<comment type="caution">
    <text evidence="10">The sequence shown here is derived from an EMBL/GenBank/DDBJ whole genome shotgun (WGS) entry which is preliminary data.</text>
</comment>
<dbReference type="AlphaFoldDB" id="A0A0H0XR67"/>
<comment type="cofactor">
    <cofactor evidence="1">
        <name>heme c</name>
        <dbReference type="ChEBI" id="CHEBI:61717"/>
    </cofactor>
</comment>
<sequence length="575" mass="61731">MNILIRSIDVTSGGREIVREREAETDKLTIGRASENTIHLPDLAIEQQHIIITPGLKDTLDVRAAGTLGFTLDGVATEHAVIDPAKGGEIGLGAYRLQFSRDDQGRAVITQRKVEASTGAARDRLAGFGLSGTLPGKRAMAWAGALAVLIAFLAVPIYSHMNRPTGGDPGDGPGATIMDASWSTGSLSSAHHSLEDSCEACHVEPFVAVRDETCVSCHEGLGDHAEPRRLVTGMPEFSGGEAVLWDIAQAFNKPGPGACTDCHTEHEGAGRMEPTSEQFCADCHDTLDRRLTDTALGNARDFGTLHPQFQALVRPARGAEEERSELAAGLRDFNGLKFPHDEHLSTTNGVARMAMRLDGEVLDCASCHTPTADGVRFLPVDMETSCESCHSLVYDQVGSTFRSLSHGDLDQVEADLRAADRAPRRPVASGRRRPGQYAEGGIYYGNFSRVSVPSIRNAMSDEGICGECHYRDTSATGALAVHPVTQRDRYFQHGWFDHDSHTQEECSTCHAADTSDSASDLLLPDLESCRDCHLGETALEADVPSSCAMCHSYHPRDGAAAAPPQIAARRREGGG</sequence>
<reference evidence="10 11" key="1">
    <citation type="submission" date="2015-04" db="EMBL/GenBank/DDBJ databases">
        <title>The draft genome sequence of Erythrobacter marinus HWDM-33.</title>
        <authorList>
            <person name="Zhuang L."/>
            <person name="Liu Y."/>
            <person name="Shao Z."/>
        </authorList>
    </citation>
    <scope>NUCLEOTIDE SEQUENCE [LARGE SCALE GENOMIC DNA]</scope>
    <source>
        <strain evidence="10 11">HWDM-33</strain>
    </source>
</reference>
<dbReference type="GO" id="GO:0030313">
    <property type="term" value="C:cell envelope"/>
    <property type="evidence" value="ECO:0007669"/>
    <property type="project" value="UniProtKB-SubCell"/>
</dbReference>
<evidence type="ECO:0000256" key="4">
    <source>
        <dbReference type="ARBA" id="ARBA00022617"/>
    </source>
</evidence>
<proteinExistence type="predicted"/>